<dbReference type="SUPFAM" id="SSF47203">
    <property type="entry name" value="Acyl-CoA dehydrogenase C-terminal domain-like"/>
    <property type="match status" value="1"/>
</dbReference>
<dbReference type="GO" id="GO:0003997">
    <property type="term" value="F:acyl-CoA oxidase activity"/>
    <property type="evidence" value="ECO:0007669"/>
    <property type="project" value="InterPro"/>
</dbReference>
<dbReference type="GO" id="GO:0005504">
    <property type="term" value="F:fatty acid binding"/>
    <property type="evidence" value="ECO:0007669"/>
    <property type="project" value="TreeGrafter"/>
</dbReference>
<gene>
    <name evidence="6" type="ORF">D5R40_31070</name>
</gene>
<dbReference type="Gene3D" id="1.20.140.10">
    <property type="entry name" value="Butyryl-CoA Dehydrogenase, subunit A, domain 3"/>
    <property type="match status" value="1"/>
</dbReference>
<dbReference type="GO" id="GO:0033540">
    <property type="term" value="P:fatty acid beta-oxidation using acyl-CoA oxidase"/>
    <property type="evidence" value="ECO:0007669"/>
    <property type="project" value="TreeGrafter"/>
</dbReference>
<protein>
    <recommendedName>
        <fullName evidence="5">Acyl-CoA oxidase C-terminal domain-containing protein</fullName>
    </recommendedName>
</protein>
<comment type="similarity">
    <text evidence="1">Belongs to the acyl-CoA oxidase family.</text>
</comment>
<dbReference type="GO" id="GO:0071949">
    <property type="term" value="F:FAD binding"/>
    <property type="evidence" value="ECO:0007669"/>
    <property type="project" value="InterPro"/>
</dbReference>
<evidence type="ECO:0000256" key="3">
    <source>
        <dbReference type="ARBA" id="ARBA00023002"/>
    </source>
</evidence>
<name>A0A3N6NTR9_9CYAN</name>
<evidence type="ECO:0000256" key="4">
    <source>
        <dbReference type="ARBA" id="ARBA00023098"/>
    </source>
</evidence>
<dbReference type="FunFam" id="1.20.140.10:FF:000007">
    <property type="entry name" value="Acyl-coenzyme A oxidase"/>
    <property type="match status" value="1"/>
</dbReference>
<dbReference type="GO" id="GO:0055088">
    <property type="term" value="P:lipid homeostasis"/>
    <property type="evidence" value="ECO:0007669"/>
    <property type="project" value="TreeGrafter"/>
</dbReference>
<comment type="caution">
    <text evidence="6">The sequence shown here is derived from an EMBL/GenBank/DDBJ whole genome shotgun (WGS) entry which is preliminary data.</text>
</comment>
<accession>A0A3N6NTR9</accession>
<keyword evidence="7" id="KW-1185">Reference proteome</keyword>
<feature type="domain" description="Acyl-CoA oxidase C-terminal" evidence="5">
    <location>
        <begin position="4"/>
        <end position="116"/>
    </location>
</feature>
<sequence length="124" mass="13931">MRSMIKSGLSAYQAALNCQQHMIALAEAFVERTVLEQFTTVLETQKEESTYSALQQLCQLYALHTIEKHSGWYLEKEYISGAKSKAIRGLVDDLCLQTRHQAQALVEAFDIPDALLGHQSSADR</sequence>
<evidence type="ECO:0000259" key="5">
    <source>
        <dbReference type="Pfam" id="PF01756"/>
    </source>
</evidence>
<organism evidence="6 7">
    <name type="scientific">Okeania hirsuta</name>
    <dbReference type="NCBI Taxonomy" id="1458930"/>
    <lineage>
        <taxon>Bacteria</taxon>
        <taxon>Bacillati</taxon>
        <taxon>Cyanobacteriota</taxon>
        <taxon>Cyanophyceae</taxon>
        <taxon>Oscillatoriophycideae</taxon>
        <taxon>Oscillatoriales</taxon>
        <taxon>Microcoleaceae</taxon>
        <taxon>Okeania</taxon>
    </lineage>
</organism>
<dbReference type="InterPro" id="IPR002655">
    <property type="entry name" value="Acyl-CoA_oxidase_C"/>
</dbReference>
<keyword evidence="2" id="KW-0276">Fatty acid metabolism</keyword>
<evidence type="ECO:0000313" key="7">
    <source>
        <dbReference type="Proteomes" id="UP000269154"/>
    </source>
</evidence>
<dbReference type="RefSeq" id="WP_240041686.1">
    <property type="nucleotide sequence ID" value="NZ_RCBY01000369.1"/>
</dbReference>
<dbReference type="Pfam" id="PF01756">
    <property type="entry name" value="ACOX"/>
    <property type="match status" value="1"/>
</dbReference>
<keyword evidence="3" id="KW-0560">Oxidoreductase</keyword>
<dbReference type="InterPro" id="IPR036250">
    <property type="entry name" value="AcylCo_DH-like_C"/>
</dbReference>
<reference evidence="6 7" key="1">
    <citation type="journal article" date="2018" name="ACS Chem. Biol.">
        <title>Ketoreductase domain dysfunction expands chemodiversity: malyngamide biosynthesis in the cyanobacterium Okeania hirsuta.</title>
        <authorList>
            <person name="Moss N.A."/>
            <person name="Leao T."/>
            <person name="Rankin M."/>
            <person name="McCullough T.M."/>
            <person name="Qu P."/>
            <person name="Korobeynikov A."/>
            <person name="Smith J.L."/>
            <person name="Gerwick L."/>
            <person name="Gerwick W.H."/>
        </authorList>
    </citation>
    <scope>NUCLEOTIDE SEQUENCE [LARGE SCALE GENOMIC DNA]</scope>
    <source>
        <strain evidence="6 7">PAB10Feb10-1</strain>
    </source>
</reference>
<dbReference type="EMBL" id="RCBY01000369">
    <property type="protein sequence ID" value="RQH22353.1"/>
    <property type="molecule type" value="Genomic_DNA"/>
</dbReference>
<keyword evidence="4" id="KW-0443">Lipid metabolism</keyword>
<evidence type="ECO:0000313" key="6">
    <source>
        <dbReference type="EMBL" id="RQH22353.1"/>
    </source>
</evidence>
<dbReference type="PANTHER" id="PTHR10909">
    <property type="entry name" value="ELECTRON TRANSPORT OXIDOREDUCTASE"/>
    <property type="match status" value="1"/>
</dbReference>
<evidence type="ECO:0000256" key="1">
    <source>
        <dbReference type="ARBA" id="ARBA00006288"/>
    </source>
</evidence>
<dbReference type="AlphaFoldDB" id="A0A3N6NTR9"/>
<evidence type="ECO:0000256" key="2">
    <source>
        <dbReference type="ARBA" id="ARBA00022832"/>
    </source>
</evidence>
<dbReference type="Proteomes" id="UP000269154">
    <property type="component" value="Unassembled WGS sequence"/>
</dbReference>
<proteinExistence type="inferred from homology"/>
<dbReference type="InterPro" id="IPR012258">
    <property type="entry name" value="Acyl-CoA_oxidase"/>
</dbReference>